<dbReference type="InterPro" id="IPR000551">
    <property type="entry name" value="MerR-type_HTH_dom"/>
</dbReference>
<dbReference type="Pfam" id="PF13411">
    <property type="entry name" value="MerR_1"/>
    <property type="match status" value="1"/>
</dbReference>
<dbReference type="PATRIC" id="fig|1423735.3.peg.1578"/>
<dbReference type="AlphaFoldDB" id="A0A0R1W3H2"/>
<feature type="domain" description="HTH merR-type" evidence="5">
    <location>
        <begin position="21"/>
        <end position="90"/>
    </location>
</feature>
<keyword evidence="7" id="KW-1185">Reference proteome</keyword>
<dbReference type="InterPro" id="IPR047057">
    <property type="entry name" value="MerR_fam"/>
</dbReference>
<dbReference type="STRING" id="1423735.FC15_GL001527"/>
<dbReference type="OrthoDB" id="9814833at2"/>
<evidence type="ECO:0000256" key="3">
    <source>
        <dbReference type="ARBA" id="ARBA00023125"/>
    </source>
</evidence>
<evidence type="ECO:0000256" key="1">
    <source>
        <dbReference type="ARBA" id="ARBA00022491"/>
    </source>
</evidence>
<sequence length="278" mass="32464">MLDPDVTSAFILKKLGGQFMNYRTSELAKLAGVSQRTIRFYENEGLLVAQRDPQNQYRYFGTDQVDRLQQILFYRQLGLPISQVKKMMLASDYEIVATLQQQRSALEQQRAQLDQMLQLIDDTIRYQKGDLEMTDEEKFQAFKEASLQENEEKYGEEIREQYGEEVVEKANHQWISQASNNFKRFQAIENDLFKQLAIVAQTHDLESDAATAVSVMANKEDRDADDYTYVESEPWDNVTEIKLYDEDSDKLVDTYRYDKKNDILAKYDDATSKFVEVK</sequence>
<keyword evidence="3" id="KW-0238">DNA-binding</keyword>
<dbReference type="GO" id="GO:0003677">
    <property type="term" value="F:DNA binding"/>
    <property type="evidence" value="ECO:0007669"/>
    <property type="project" value="UniProtKB-KW"/>
</dbReference>
<dbReference type="SUPFAM" id="SSF46955">
    <property type="entry name" value="Putative DNA-binding domain"/>
    <property type="match status" value="1"/>
</dbReference>
<proteinExistence type="predicted"/>
<dbReference type="PROSITE" id="PS50937">
    <property type="entry name" value="HTH_MERR_2"/>
    <property type="match status" value="1"/>
</dbReference>
<evidence type="ECO:0000259" key="5">
    <source>
        <dbReference type="PROSITE" id="PS50937"/>
    </source>
</evidence>
<evidence type="ECO:0000313" key="7">
    <source>
        <dbReference type="Proteomes" id="UP000051315"/>
    </source>
</evidence>
<keyword evidence="2" id="KW-0805">Transcription regulation</keyword>
<dbReference type="EMBL" id="AZFX01000041">
    <property type="protein sequence ID" value="KRM09955.1"/>
    <property type="molecule type" value="Genomic_DNA"/>
</dbReference>
<dbReference type="PANTHER" id="PTHR30204">
    <property type="entry name" value="REDOX-CYCLING DRUG-SENSING TRANSCRIPTIONAL ACTIVATOR SOXR"/>
    <property type="match status" value="1"/>
</dbReference>
<gene>
    <name evidence="6" type="ORF">FC15_GL001527</name>
</gene>
<name>A0A0R1W3H2_9LACO</name>
<dbReference type="Gene3D" id="1.10.1660.10">
    <property type="match status" value="1"/>
</dbReference>
<dbReference type="InterPro" id="IPR012925">
    <property type="entry name" value="TipAS_dom"/>
</dbReference>
<dbReference type="PRINTS" id="PR00040">
    <property type="entry name" value="HTHMERR"/>
</dbReference>
<keyword evidence="1" id="KW-0678">Repressor</keyword>
<evidence type="ECO:0000313" key="6">
    <source>
        <dbReference type="EMBL" id="KRM09955.1"/>
    </source>
</evidence>
<evidence type="ECO:0000256" key="4">
    <source>
        <dbReference type="ARBA" id="ARBA00023163"/>
    </source>
</evidence>
<dbReference type="Pfam" id="PF07739">
    <property type="entry name" value="TipAS"/>
    <property type="match status" value="1"/>
</dbReference>
<protein>
    <submittedName>
        <fullName evidence="6">Transcriptional regulator</fullName>
    </submittedName>
</protein>
<accession>A0A0R1W3H2</accession>
<reference evidence="6 7" key="1">
    <citation type="journal article" date="2015" name="Genome Announc.">
        <title>Expanding the biotechnology potential of lactobacilli through comparative genomics of 213 strains and associated genera.</title>
        <authorList>
            <person name="Sun Z."/>
            <person name="Harris H.M."/>
            <person name="McCann A."/>
            <person name="Guo C."/>
            <person name="Argimon S."/>
            <person name="Zhang W."/>
            <person name="Yang X."/>
            <person name="Jeffery I.B."/>
            <person name="Cooney J.C."/>
            <person name="Kagawa T.F."/>
            <person name="Liu W."/>
            <person name="Song Y."/>
            <person name="Salvetti E."/>
            <person name="Wrobel A."/>
            <person name="Rasinkangas P."/>
            <person name="Parkhill J."/>
            <person name="Rea M.C."/>
            <person name="O'Sullivan O."/>
            <person name="Ritari J."/>
            <person name="Douillard F.P."/>
            <person name="Paul Ross R."/>
            <person name="Yang R."/>
            <person name="Briner A.E."/>
            <person name="Felis G.E."/>
            <person name="de Vos W.M."/>
            <person name="Barrangou R."/>
            <person name="Klaenhammer T.R."/>
            <person name="Caufield P.W."/>
            <person name="Cui Y."/>
            <person name="Zhang H."/>
            <person name="O'Toole P.W."/>
        </authorList>
    </citation>
    <scope>NUCLEOTIDE SEQUENCE [LARGE SCALE GENOMIC DNA]</scope>
    <source>
        <strain evidence="6 7">DSM 17758</strain>
    </source>
</reference>
<keyword evidence="4" id="KW-0804">Transcription</keyword>
<dbReference type="Proteomes" id="UP000051315">
    <property type="component" value="Unassembled WGS sequence"/>
</dbReference>
<dbReference type="PANTHER" id="PTHR30204:SF69">
    <property type="entry name" value="MERR-FAMILY TRANSCRIPTIONAL REGULATOR"/>
    <property type="match status" value="1"/>
</dbReference>
<comment type="caution">
    <text evidence="6">The sequence shown here is derived from an EMBL/GenBank/DDBJ whole genome shotgun (WGS) entry which is preliminary data.</text>
</comment>
<dbReference type="PROSITE" id="PS00552">
    <property type="entry name" value="HTH_MERR_1"/>
    <property type="match status" value="1"/>
</dbReference>
<dbReference type="InterPro" id="IPR009061">
    <property type="entry name" value="DNA-bd_dom_put_sf"/>
</dbReference>
<dbReference type="GO" id="GO:0003700">
    <property type="term" value="F:DNA-binding transcription factor activity"/>
    <property type="evidence" value="ECO:0007669"/>
    <property type="project" value="InterPro"/>
</dbReference>
<evidence type="ECO:0000256" key="2">
    <source>
        <dbReference type="ARBA" id="ARBA00023015"/>
    </source>
</evidence>
<dbReference type="SMART" id="SM00422">
    <property type="entry name" value="HTH_MERR"/>
    <property type="match status" value="1"/>
</dbReference>
<dbReference type="CDD" id="cd01106">
    <property type="entry name" value="HTH_TipAL-Mta"/>
    <property type="match status" value="1"/>
</dbReference>
<organism evidence="6 7">
    <name type="scientific">Lapidilactobacillus concavus DSM 17758</name>
    <dbReference type="NCBI Taxonomy" id="1423735"/>
    <lineage>
        <taxon>Bacteria</taxon>
        <taxon>Bacillati</taxon>
        <taxon>Bacillota</taxon>
        <taxon>Bacilli</taxon>
        <taxon>Lactobacillales</taxon>
        <taxon>Lactobacillaceae</taxon>
        <taxon>Lapidilactobacillus</taxon>
    </lineage>
</organism>